<dbReference type="InterPro" id="IPR036291">
    <property type="entry name" value="NAD(P)-bd_dom_sf"/>
</dbReference>
<dbReference type="SUPFAM" id="SSF51735">
    <property type="entry name" value="NAD(P)-binding Rossmann-fold domains"/>
    <property type="match status" value="1"/>
</dbReference>
<keyword evidence="13" id="KW-0520">NAD</keyword>
<dbReference type="PANTHER" id="PTHR10836">
    <property type="entry name" value="GLYCERALDEHYDE 3-PHOSPHATE DEHYDROGENASE"/>
    <property type="match status" value="1"/>
</dbReference>
<dbReference type="NCBIfam" id="TIGR02482">
    <property type="entry name" value="PFKA_ATP"/>
    <property type="match status" value="1"/>
</dbReference>
<dbReference type="PRINTS" id="PR00476">
    <property type="entry name" value="PHFRCTKINASE"/>
</dbReference>
<evidence type="ECO:0000313" key="18">
    <source>
        <dbReference type="EMBL" id="CAD7253151.1"/>
    </source>
</evidence>
<dbReference type="HAMAP" id="MF_00339">
    <property type="entry name" value="Phosphofructokinase_I_B1"/>
    <property type="match status" value="1"/>
</dbReference>
<dbReference type="Pfam" id="PF00365">
    <property type="entry name" value="PFK"/>
    <property type="match status" value="1"/>
</dbReference>
<dbReference type="InterPro" id="IPR012828">
    <property type="entry name" value="PFKA_ATP_prok"/>
</dbReference>
<dbReference type="InterPro" id="IPR022953">
    <property type="entry name" value="ATP_PFK"/>
</dbReference>
<evidence type="ECO:0000256" key="5">
    <source>
        <dbReference type="ARBA" id="ARBA00012055"/>
    </source>
</evidence>
<dbReference type="FunFam" id="3.30.360.10:FF:000010">
    <property type="entry name" value="Glyceraldehyde-3-phosphate dehydrogenase"/>
    <property type="match status" value="1"/>
</dbReference>
<dbReference type="Gene3D" id="3.40.50.450">
    <property type="match status" value="1"/>
</dbReference>
<dbReference type="Gene3D" id="3.40.50.720">
    <property type="entry name" value="NAD(P)-binding Rossmann-like Domain"/>
    <property type="match status" value="1"/>
</dbReference>
<feature type="non-terminal residue" evidence="18">
    <location>
        <position position="559"/>
    </location>
</feature>
<dbReference type="CDD" id="cd18126">
    <property type="entry name" value="GAPDH_I_C"/>
    <property type="match status" value="1"/>
</dbReference>
<feature type="domain" description="Glyceraldehyde 3-phosphate dehydrogenase NAD(P) binding" evidence="17">
    <location>
        <begin position="304"/>
        <end position="422"/>
    </location>
</feature>
<keyword evidence="8" id="KW-0479">Metal-binding</keyword>
<dbReference type="NCBIfam" id="NF002872">
    <property type="entry name" value="PRK03202.1"/>
    <property type="match status" value="1"/>
</dbReference>
<dbReference type="GO" id="GO:0006002">
    <property type="term" value="P:fructose 6-phosphate metabolic process"/>
    <property type="evidence" value="ECO:0007669"/>
    <property type="project" value="InterPro"/>
</dbReference>
<evidence type="ECO:0000256" key="15">
    <source>
        <dbReference type="ARBA" id="ARBA00047698"/>
    </source>
</evidence>
<dbReference type="Proteomes" id="UP000677054">
    <property type="component" value="Unassembled WGS sequence"/>
</dbReference>
<keyword evidence="19" id="KW-1185">Reference proteome</keyword>
<dbReference type="CDD" id="cd05214">
    <property type="entry name" value="GAPDH_I_N"/>
    <property type="match status" value="1"/>
</dbReference>
<dbReference type="GO" id="GO:0005737">
    <property type="term" value="C:cytoplasm"/>
    <property type="evidence" value="ECO:0007669"/>
    <property type="project" value="UniProtKB-SubCell"/>
</dbReference>
<keyword evidence="10" id="KW-0418">Kinase</keyword>
<accession>A0A7R9AF86</accession>
<keyword evidence="7" id="KW-0808">Transferase</keyword>
<dbReference type="InterPro" id="IPR015912">
    <property type="entry name" value="Phosphofructokinase_CS"/>
</dbReference>
<keyword evidence="14" id="KW-0324">Glycolysis</keyword>
<comment type="similarity">
    <text evidence="3">Belongs to the glyceraldehyde-3-phosphate dehydrogenase family.</text>
</comment>
<organism evidence="18">
    <name type="scientific">Darwinula stevensoni</name>
    <dbReference type="NCBI Taxonomy" id="69355"/>
    <lineage>
        <taxon>Eukaryota</taxon>
        <taxon>Metazoa</taxon>
        <taxon>Ecdysozoa</taxon>
        <taxon>Arthropoda</taxon>
        <taxon>Crustacea</taxon>
        <taxon>Oligostraca</taxon>
        <taxon>Ostracoda</taxon>
        <taxon>Podocopa</taxon>
        <taxon>Podocopida</taxon>
        <taxon>Darwinulocopina</taxon>
        <taxon>Darwinuloidea</taxon>
        <taxon>Darwinulidae</taxon>
        <taxon>Darwinula</taxon>
    </lineage>
</organism>
<reference evidence="18" key="1">
    <citation type="submission" date="2020-11" db="EMBL/GenBank/DDBJ databases">
        <authorList>
            <person name="Tran Van P."/>
        </authorList>
    </citation>
    <scope>NUCLEOTIDE SEQUENCE</scope>
</reference>
<evidence type="ECO:0000313" key="19">
    <source>
        <dbReference type="Proteomes" id="UP000677054"/>
    </source>
</evidence>
<evidence type="ECO:0000256" key="4">
    <source>
        <dbReference type="ARBA" id="ARBA00011881"/>
    </source>
</evidence>
<evidence type="ECO:0000256" key="13">
    <source>
        <dbReference type="ARBA" id="ARBA00023027"/>
    </source>
</evidence>
<evidence type="ECO:0000256" key="16">
    <source>
        <dbReference type="ARBA" id="ARBA00060517"/>
    </source>
</evidence>
<dbReference type="GO" id="GO:0004365">
    <property type="term" value="F:glyceraldehyde-3-phosphate dehydrogenase (NAD+) (phosphorylating) activity"/>
    <property type="evidence" value="ECO:0007669"/>
    <property type="project" value="UniProtKB-EC"/>
</dbReference>
<dbReference type="SUPFAM" id="SSF53784">
    <property type="entry name" value="Phosphofructokinase"/>
    <property type="match status" value="1"/>
</dbReference>
<keyword evidence="9" id="KW-0547">Nucleotide-binding</keyword>
<dbReference type="FunFam" id="3.40.50.460:FF:000002">
    <property type="entry name" value="ATP-dependent 6-phosphofructokinase"/>
    <property type="match status" value="1"/>
</dbReference>
<dbReference type="EC" id="2.7.1.11" evidence="5"/>
<evidence type="ECO:0000256" key="6">
    <source>
        <dbReference type="ARBA" id="ARBA00022490"/>
    </source>
</evidence>
<comment type="catalytic activity">
    <reaction evidence="15">
        <text>D-glyceraldehyde 3-phosphate + phosphate + NAD(+) = (2R)-3-phospho-glyceroyl phosphate + NADH + H(+)</text>
        <dbReference type="Rhea" id="RHEA:10300"/>
        <dbReference type="ChEBI" id="CHEBI:15378"/>
        <dbReference type="ChEBI" id="CHEBI:43474"/>
        <dbReference type="ChEBI" id="CHEBI:57540"/>
        <dbReference type="ChEBI" id="CHEBI:57604"/>
        <dbReference type="ChEBI" id="CHEBI:57945"/>
        <dbReference type="ChEBI" id="CHEBI:59776"/>
        <dbReference type="EC" id="1.2.1.12"/>
    </reaction>
</comment>
<gene>
    <name evidence="18" type="ORF">DSTB1V02_LOCUS12901</name>
</gene>
<evidence type="ECO:0000256" key="7">
    <source>
        <dbReference type="ARBA" id="ARBA00022679"/>
    </source>
</evidence>
<evidence type="ECO:0000256" key="3">
    <source>
        <dbReference type="ARBA" id="ARBA00007406"/>
    </source>
</evidence>
<dbReference type="PROSITE" id="PS00433">
    <property type="entry name" value="PHOSPHOFRUCTOKINASE"/>
    <property type="match status" value="1"/>
</dbReference>
<dbReference type="InterPro" id="IPR000023">
    <property type="entry name" value="Phosphofructokinase_dom"/>
</dbReference>
<comment type="cofactor">
    <cofactor evidence="1">
        <name>Mg(2+)</name>
        <dbReference type="ChEBI" id="CHEBI:18420"/>
    </cofactor>
</comment>
<evidence type="ECO:0000256" key="9">
    <source>
        <dbReference type="ARBA" id="ARBA00022741"/>
    </source>
</evidence>
<dbReference type="InterPro" id="IPR020829">
    <property type="entry name" value="GlycerAld_3-P_DH_cat"/>
</dbReference>
<dbReference type="GO" id="GO:0046872">
    <property type="term" value="F:metal ion binding"/>
    <property type="evidence" value="ECO:0007669"/>
    <property type="project" value="UniProtKB-KW"/>
</dbReference>
<evidence type="ECO:0000256" key="1">
    <source>
        <dbReference type="ARBA" id="ARBA00001946"/>
    </source>
</evidence>
<keyword evidence="11" id="KW-0460">Magnesium</keyword>
<evidence type="ECO:0000256" key="11">
    <source>
        <dbReference type="ARBA" id="ARBA00022842"/>
    </source>
</evidence>
<proteinExistence type="inferred from homology"/>
<evidence type="ECO:0000259" key="17">
    <source>
        <dbReference type="SMART" id="SM00846"/>
    </source>
</evidence>
<evidence type="ECO:0000256" key="10">
    <source>
        <dbReference type="ARBA" id="ARBA00022777"/>
    </source>
</evidence>
<protein>
    <recommendedName>
        <fullName evidence="5">6-phosphofructokinase</fullName>
        <ecNumber evidence="5">2.7.1.11</ecNumber>
    </recommendedName>
</protein>
<keyword evidence="6" id="KW-0963">Cytoplasm</keyword>
<dbReference type="AlphaFoldDB" id="A0A7R9AF86"/>
<dbReference type="UniPathway" id="UPA00109">
    <property type="reaction ID" value="UER00182"/>
</dbReference>
<dbReference type="SUPFAM" id="SSF55347">
    <property type="entry name" value="Glyceraldehyde-3-phosphate dehydrogenase-like, C-terminal domain"/>
    <property type="match status" value="1"/>
</dbReference>
<evidence type="ECO:0000256" key="12">
    <source>
        <dbReference type="ARBA" id="ARBA00023002"/>
    </source>
</evidence>
<dbReference type="GO" id="GO:0005524">
    <property type="term" value="F:ATP binding"/>
    <property type="evidence" value="ECO:0007669"/>
    <property type="project" value="InterPro"/>
</dbReference>
<dbReference type="FunFam" id="3.40.50.720:FF:000001">
    <property type="entry name" value="Glyceraldehyde-3-phosphate dehydrogenase"/>
    <property type="match status" value="1"/>
</dbReference>
<dbReference type="Gene3D" id="3.30.360.10">
    <property type="entry name" value="Dihydrodipicolinate Reductase, domain 2"/>
    <property type="match status" value="1"/>
</dbReference>
<dbReference type="GO" id="GO:0051287">
    <property type="term" value="F:NAD binding"/>
    <property type="evidence" value="ECO:0007669"/>
    <property type="project" value="InterPro"/>
</dbReference>
<comment type="subcellular location">
    <subcellularLocation>
        <location evidence="2">Cytoplasm</location>
    </subcellularLocation>
</comment>
<dbReference type="Pfam" id="PF00044">
    <property type="entry name" value="Gp_dh_N"/>
    <property type="match status" value="1"/>
</dbReference>
<dbReference type="EMBL" id="CAJPEV010005355">
    <property type="protein sequence ID" value="CAG0903067.1"/>
    <property type="molecule type" value="Genomic_DNA"/>
</dbReference>
<dbReference type="SMART" id="SM00846">
    <property type="entry name" value="Gp_dh_N"/>
    <property type="match status" value="1"/>
</dbReference>
<dbReference type="InterPro" id="IPR020828">
    <property type="entry name" value="GlycerAld_3-P_DH_NAD(P)-bd"/>
</dbReference>
<keyword evidence="12" id="KW-0560">Oxidoreductase</keyword>
<dbReference type="EMBL" id="LR904872">
    <property type="protein sequence ID" value="CAD7253151.1"/>
    <property type="molecule type" value="Genomic_DNA"/>
</dbReference>
<dbReference type="InterPro" id="IPR035966">
    <property type="entry name" value="PKF_sf"/>
</dbReference>
<dbReference type="InterPro" id="IPR020831">
    <property type="entry name" value="GlycerAld/Erythrose_P_DH"/>
</dbReference>
<dbReference type="OrthoDB" id="537915at2759"/>
<name>A0A7R9AF86_9CRUS</name>
<dbReference type="PANTHER" id="PTHR10836:SF76">
    <property type="entry name" value="GLYCERALDEHYDE-3-PHOSPHATE DEHYDROGENASE-RELATED"/>
    <property type="match status" value="1"/>
</dbReference>
<dbReference type="GO" id="GO:0003872">
    <property type="term" value="F:6-phosphofructokinase activity"/>
    <property type="evidence" value="ECO:0007669"/>
    <property type="project" value="UniProtKB-EC"/>
</dbReference>
<comment type="subunit">
    <text evidence="4">Homotetramer.</text>
</comment>
<evidence type="ECO:0000256" key="14">
    <source>
        <dbReference type="ARBA" id="ARBA00023152"/>
    </source>
</evidence>
<comment type="pathway">
    <text evidence="16">Carbohydrate degradation; glycolysis.</text>
</comment>
<evidence type="ECO:0000256" key="2">
    <source>
        <dbReference type="ARBA" id="ARBA00004496"/>
    </source>
</evidence>
<evidence type="ECO:0000256" key="8">
    <source>
        <dbReference type="ARBA" id="ARBA00022723"/>
    </source>
</evidence>
<dbReference type="Pfam" id="PF02800">
    <property type="entry name" value="Gp_dh_C"/>
    <property type="match status" value="1"/>
</dbReference>
<dbReference type="Gene3D" id="3.40.50.460">
    <property type="entry name" value="Phosphofructokinase domain"/>
    <property type="match status" value="1"/>
</dbReference>
<sequence>MSSPYLAMPIPISERISIRIGDKRRKIRINEMNVKRIGLLTSGGDSPGMNAAIRGVYKTCAAHDIECYGIRRGYQGLIENEIFKMEAMDVKQIIQLGGTILLSARSKDFFDYEGRKRAYQNLSEHDFDALVTIGGDGTFTGAMKFEKEFGVPTIGIPGTIDNDIFGTDNTIGYDTALNTVMEAVDKIRDTATSHQRLFFVEVMGRDAGFIALNSGIASGAIEILIPETKYNMEEFFSNIEKGAIKGKISNIVIVAEGEKNTNIYDLAELTKKRFPSYETRISILGHMQRGGSPTCADRVLASRLGVAAIDGLLEESFNRKDIEVVGINDLIDPDYMVYMLKYDSTHGRFKGEVSFDENHLIVNGRKIRVTNKKDPNELLWGELAVDIVMEATGLFLTKETAQGHINAGAKRVLMTDGPSSKDWRGGRAGMSNIIPSATGAAKAVALVIPELNGKITGMAFRVPTLDVSVVDLTVRLTKSTSYDEIKACIKKASENEMKGIVAYTEDDVVSSDMLGMRETCIFDAKAGIMLNPNFVKLVAWYDNEIGYSNKLLDLVEVWG</sequence>